<dbReference type="AlphaFoldDB" id="A0A1I6DJF8"/>
<feature type="signal peptide" evidence="2">
    <location>
        <begin position="1"/>
        <end position="25"/>
    </location>
</feature>
<protein>
    <submittedName>
        <fullName evidence="4">Cellulose binding domain-containing protein</fullName>
    </submittedName>
</protein>
<feature type="compositionally biased region" description="Pro residues" evidence="1">
    <location>
        <begin position="198"/>
        <end position="212"/>
    </location>
</feature>
<dbReference type="STRING" id="84724.SAMN04488564_102845"/>
<keyword evidence="5" id="KW-1185">Reference proteome</keyword>
<organism evidence="4 5">
    <name type="scientific">Lentzea waywayandensis</name>
    <dbReference type="NCBI Taxonomy" id="84724"/>
    <lineage>
        <taxon>Bacteria</taxon>
        <taxon>Bacillati</taxon>
        <taxon>Actinomycetota</taxon>
        <taxon>Actinomycetes</taxon>
        <taxon>Pseudonocardiales</taxon>
        <taxon>Pseudonocardiaceae</taxon>
        <taxon>Lentzea</taxon>
    </lineage>
</organism>
<gene>
    <name evidence="4" type="ORF">SAMN04488564_102845</name>
</gene>
<dbReference type="Proteomes" id="UP000198583">
    <property type="component" value="Unassembled WGS sequence"/>
</dbReference>
<name>A0A1I6DJF8_9PSEU</name>
<keyword evidence="2" id="KW-0732">Signal</keyword>
<feature type="region of interest" description="Disordered" evidence="1">
    <location>
        <begin position="173"/>
        <end position="213"/>
    </location>
</feature>
<dbReference type="GO" id="GO:0005975">
    <property type="term" value="P:carbohydrate metabolic process"/>
    <property type="evidence" value="ECO:0007669"/>
    <property type="project" value="InterPro"/>
</dbReference>
<evidence type="ECO:0000313" key="4">
    <source>
        <dbReference type="EMBL" id="SFR05580.1"/>
    </source>
</evidence>
<dbReference type="GO" id="GO:0030247">
    <property type="term" value="F:polysaccharide binding"/>
    <property type="evidence" value="ECO:0007669"/>
    <property type="project" value="UniProtKB-UniRule"/>
</dbReference>
<dbReference type="InterPro" id="IPR001919">
    <property type="entry name" value="CBD2"/>
</dbReference>
<accession>A0A1I6DJF8</accession>
<dbReference type="Gene3D" id="2.60.40.290">
    <property type="match status" value="1"/>
</dbReference>
<sequence length="319" mass="32831">MTIGVTVSRKLWLVVLVLLTGACTAGPPSPAPSTRMPWKPPSLINEEARYQGVLHFVRDVIDGRTVELADGTKARIAQLAAPPACWAEGALSFARTTLLASAVRISPVISGDVNLMLEDGTDYALLAVRQGVLRAEGVDGGALLTAESEAAGADRGLWGPPCDGLDVALPPTATTGLPAPGTTAVRPPPAPAITTTTPPRPTPTTTSPPKPPARTCAVAYRISGQWPGGFQANVSVRNTGSTSVNGWTLQWSFANGQTVTDMWNAKARQSGATVNAANADYNPQIQPGGSVSIGFNGSVRGGNSAPGAFTLNGQSCSVE</sequence>
<dbReference type="InterPro" id="IPR012291">
    <property type="entry name" value="CBM2_carb-bd_dom_sf"/>
</dbReference>
<dbReference type="GO" id="GO:0004553">
    <property type="term" value="F:hydrolase activity, hydrolyzing O-glycosyl compounds"/>
    <property type="evidence" value="ECO:0007669"/>
    <property type="project" value="InterPro"/>
</dbReference>
<evidence type="ECO:0000256" key="1">
    <source>
        <dbReference type="SAM" id="MobiDB-lite"/>
    </source>
</evidence>
<dbReference type="SUPFAM" id="SSF50199">
    <property type="entry name" value="Staphylococcal nuclease"/>
    <property type="match status" value="1"/>
</dbReference>
<feature type="compositionally biased region" description="Low complexity" evidence="1">
    <location>
        <begin position="173"/>
        <end position="185"/>
    </location>
</feature>
<dbReference type="EMBL" id="FOYL01000002">
    <property type="protein sequence ID" value="SFR05580.1"/>
    <property type="molecule type" value="Genomic_DNA"/>
</dbReference>
<evidence type="ECO:0000313" key="5">
    <source>
        <dbReference type="Proteomes" id="UP000198583"/>
    </source>
</evidence>
<dbReference type="SUPFAM" id="SSF49384">
    <property type="entry name" value="Carbohydrate-binding domain"/>
    <property type="match status" value="1"/>
</dbReference>
<proteinExistence type="predicted"/>
<reference evidence="5" key="1">
    <citation type="submission" date="2016-10" db="EMBL/GenBank/DDBJ databases">
        <authorList>
            <person name="Varghese N."/>
            <person name="Submissions S."/>
        </authorList>
    </citation>
    <scope>NUCLEOTIDE SEQUENCE [LARGE SCALE GENOMIC DNA]</scope>
    <source>
        <strain evidence="5">DSM 44232</strain>
    </source>
</reference>
<dbReference type="InterPro" id="IPR008965">
    <property type="entry name" value="CBM2/CBM3_carb-bd_dom_sf"/>
</dbReference>
<evidence type="ECO:0000256" key="2">
    <source>
        <dbReference type="SAM" id="SignalP"/>
    </source>
</evidence>
<dbReference type="SMART" id="SM00637">
    <property type="entry name" value="CBD_II"/>
    <property type="match status" value="1"/>
</dbReference>
<dbReference type="InterPro" id="IPR035437">
    <property type="entry name" value="SNase_OB-fold_sf"/>
</dbReference>
<evidence type="ECO:0000259" key="3">
    <source>
        <dbReference type="PROSITE" id="PS51173"/>
    </source>
</evidence>
<feature type="chain" id="PRO_5039383085" evidence="2">
    <location>
        <begin position="26"/>
        <end position="319"/>
    </location>
</feature>
<dbReference type="Pfam" id="PF00553">
    <property type="entry name" value="CBM_2"/>
    <property type="match status" value="1"/>
</dbReference>
<feature type="domain" description="CBM2" evidence="3">
    <location>
        <begin position="209"/>
        <end position="319"/>
    </location>
</feature>
<dbReference type="PROSITE" id="PS51173">
    <property type="entry name" value="CBM2"/>
    <property type="match status" value="1"/>
</dbReference>
<dbReference type="OrthoDB" id="3401948at2"/>
<dbReference type="Gene3D" id="2.40.50.90">
    <property type="match status" value="1"/>
</dbReference>